<keyword evidence="3" id="KW-1185">Reference proteome</keyword>
<feature type="transmembrane region" description="Helical" evidence="1">
    <location>
        <begin position="26"/>
        <end position="48"/>
    </location>
</feature>
<dbReference type="Proteomes" id="UP000298049">
    <property type="component" value="Chromosome"/>
</dbReference>
<evidence type="ECO:0000313" key="3">
    <source>
        <dbReference type="Proteomes" id="UP000298049"/>
    </source>
</evidence>
<dbReference type="AlphaFoldDB" id="A0A4P7XH02"/>
<evidence type="ECO:0000256" key="1">
    <source>
        <dbReference type="SAM" id="Phobius"/>
    </source>
</evidence>
<keyword evidence="1" id="KW-1133">Transmembrane helix</keyword>
<feature type="transmembrane region" description="Helical" evidence="1">
    <location>
        <begin position="174"/>
        <end position="198"/>
    </location>
</feature>
<sequence>MTISSQLEVETVQNELTVRPGDVLKVLLTVGVLLVAAQIATVIFRFGFGYEYVKGFVPLFNMDGEGNFPAYLSFIQILLAGLILFFIAQLERKNAAKHVVEWYVLSGGFLLMALDEGIMLHERLAAPVRTALDSETTNVGIFYAVWTIPAGIIVILLGLYFLRFLLALEAVHRFRFMLAGALYLSGAIGMELVGMYYFKAVGGDDAIFGVLVTIEESLEIFAVTVFVWSLLKYCQQRYKAVSIRLY</sequence>
<dbReference type="EMBL" id="CP031093">
    <property type="protein sequence ID" value="QCF26276.1"/>
    <property type="molecule type" value="Genomic_DNA"/>
</dbReference>
<evidence type="ECO:0000313" key="2">
    <source>
        <dbReference type="EMBL" id="QCF26276.1"/>
    </source>
</evidence>
<reference evidence="2 3" key="1">
    <citation type="submission" date="2018-07" db="EMBL/GenBank/DDBJ databases">
        <title>Marsedoiliclastica nanhaica gen. nov. sp. nov., a novel marine hydrocarbonoclastic bacterium isolated from an in-situ enriched hydrocarbon-degrading consortium in deep-sea sediment.</title>
        <authorList>
            <person name="Dong C."/>
            <person name="Ma T."/>
            <person name="Liu R."/>
            <person name="Shao Z."/>
        </authorList>
    </citation>
    <scope>NUCLEOTIDE SEQUENCE [LARGE SCALE GENOMIC DNA]</scope>
    <source>
        <strain evidence="3">soil36-7</strain>
    </source>
</reference>
<feature type="transmembrane region" description="Helical" evidence="1">
    <location>
        <begin position="100"/>
        <end position="120"/>
    </location>
</feature>
<accession>A0A4P7XH02</accession>
<feature type="transmembrane region" description="Helical" evidence="1">
    <location>
        <begin position="68"/>
        <end position="88"/>
    </location>
</feature>
<feature type="transmembrane region" description="Helical" evidence="1">
    <location>
        <begin position="140"/>
        <end position="162"/>
    </location>
</feature>
<gene>
    <name evidence="2" type="ORF">soil367_10210</name>
</gene>
<keyword evidence="1" id="KW-0812">Transmembrane</keyword>
<name>A0A4P7XH02_9ALTE</name>
<organism evidence="2 3">
    <name type="scientific">Hydrocarboniclastica marina</name>
    <dbReference type="NCBI Taxonomy" id="2259620"/>
    <lineage>
        <taxon>Bacteria</taxon>
        <taxon>Pseudomonadati</taxon>
        <taxon>Pseudomonadota</taxon>
        <taxon>Gammaproteobacteria</taxon>
        <taxon>Alteromonadales</taxon>
        <taxon>Alteromonadaceae</taxon>
        <taxon>Hydrocarboniclastica</taxon>
    </lineage>
</organism>
<protein>
    <submittedName>
        <fullName evidence="2">Uncharacterized protein</fullName>
    </submittedName>
</protein>
<feature type="transmembrane region" description="Helical" evidence="1">
    <location>
        <begin position="218"/>
        <end position="234"/>
    </location>
</feature>
<dbReference type="KEGG" id="hmi:soil367_10210"/>
<keyword evidence="1" id="KW-0472">Membrane</keyword>
<proteinExistence type="predicted"/>